<comment type="caution">
    <text evidence="1">The sequence shown here is derived from an EMBL/GenBank/DDBJ whole genome shotgun (WGS) entry which is preliminary data.</text>
</comment>
<reference evidence="1 2" key="1">
    <citation type="submission" date="2023-01" db="EMBL/GenBank/DDBJ databases">
        <title>Vibrio sp. KJ40-1 sp.nov, isolated from marine algae.</title>
        <authorList>
            <person name="Butt M."/>
            <person name="Kim J.M.J."/>
            <person name="Jeon C.O.C."/>
        </authorList>
    </citation>
    <scope>NUCLEOTIDE SEQUENCE [LARGE SCALE GENOMIC DNA]</scope>
    <source>
        <strain evidence="1 2">KJ40-1</strain>
    </source>
</reference>
<evidence type="ECO:0000313" key="2">
    <source>
        <dbReference type="Proteomes" id="UP001210678"/>
    </source>
</evidence>
<keyword evidence="2" id="KW-1185">Reference proteome</keyword>
<organism evidence="1 2">
    <name type="scientific">Vibrio algarum</name>
    <dbReference type="NCBI Taxonomy" id="3020714"/>
    <lineage>
        <taxon>Bacteria</taxon>
        <taxon>Pseudomonadati</taxon>
        <taxon>Pseudomonadota</taxon>
        <taxon>Gammaproteobacteria</taxon>
        <taxon>Vibrionales</taxon>
        <taxon>Vibrionaceae</taxon>
        <taxon>Vibrio</taxon>
    </lineage>
</organism>
<dbReference type="RefSeq" id="WP_272131823.1">
    <property type="nucleotide sequence ID" value="NZ_JAQLOI010000001.1"/>
</dbReference>
<dbReference type="Gene3D" id="3.30.1910.10">
    <property type="entry name" value="so0334 like domain"/>
    <property type="match status" value="1"/>
</dbReference>
<gene>
    <name evidence="1" type="ORF">PGX00_00405</name>
</gene>
<proteinExistence type="predicted"/>
<sequence>MLRVFSTYRPLQVARFVKTLFKGEFTIEGVGIFYFDSGRVLLPDLDDKKKLSIMKEVNFTIDNLTVSAL</sequence>
<protein>
    <submittedName>
        <fullName evidence="1">DUF1107 family protein</fullName>
    </submittedName>
</protein>
<dbReference type="EMBL" id="JAQLOI010000001">
    <property type="protein sequence ID" value="MDB1122289.1"/>
    <property type="molecule type" value="Genomic_DNA"/>
</dbReference>
<dbReference type="InterPro" id="IPR009491">
    <property type="entry name" value="DUF1107"/>
</dbReference>
<accession>A0ABT4YL70</accession>
<evidence type="ECO:0000313" key="1">
    <source>
        <dbReference type="EMBL" id="MDB1122289.1"/>
    </source>
</evidence>
<dbReference type="Proteomes" id="UP001210678">
    <property type="component" value="Unassembled WGS sequence"/>
</dbReference>
<dbReference type="Pfam" id="PF06526">
    <property type="entry name" value="DUF1107"/>
    <property type="match status" value="1"/>
</dbReference>
<name>A0ABT4YL70_9VIBR</name>